<dbReference type="PANTHER" id="PTHR24559">
    <property type="entry name" value="TRANSPOSON TY3-I GAG-POL POLYPROTEIN"/>
    <property type="match status" value="1"/>
</dbReference>
<dbReference type="EMBL" id="BAABME010002340">
    <property type="protein sequence ID" value="GAA0154199.1"/>
    <property type="molecule type" value="Genomic_DNA"/>
</dbReference>
<dbReference type="InterPro" id="IPR043502">
    <property type="entry name" value="DNA/RNA_pol_sf"/>
</dbReference>
<protein>
    <submittedName>
        <fullName evidence="1">Uncharacterized protein</fullName>
    </submittedName>
</protein>
<comment type="caution">
    <text evidence="1">The sequence shown here is derived from an EMBL/GenBank/DDBJ whole genome shotgun (WGS) entry which is preliminary data.</text>
</comment>
<dbReference type="PANTHER" id="PTHR24559:SF444">
    <property type="entry name" value="REVERSE TRANSCRIPTASE DOMAIN-CONTAINING PROTEIN"/>
    <property type="match status" value="1"/>
</dbReference>
<dbReference type="AlphaFoldDB" id="A0AAV3PR41"/>
<evidence type="ECO:0000313" key="2">
    <source>
        <dbReference type="Proteomes" id="UP001454036"/>
    </source>
</evidence>
<accession>A0AAV3PR41</accession>
<dbReference type="InterPro" id="IPR053134">
    <property type="entry name" value="RNA-dir_DNA_polymerase"/>
</dbReference>
<proteinExistence type="predicted"/>
<dbReference type="Proteomes" id="UP001454036">
    <property type="component" value="Unassembled WGS sequence"/>
</dbReference>
<organism evidence="1 2">
    <name type="scientific">Lithospermum erythrorhizon</name>
    <name type="common">Purple gromwell</name>
    <name type="synonym">Lithospermum officinale var. erythrorhizon</name>
    <dbReference type="NCBI Taxonomy" id="34254"/>
    <lineage>
        <taxon>Eukaryota</taxon>
        <taxon>Viridiplantae</taxon>
        <taxon>Streptophyta</taxon>
        <taxon>Embryophyta</taxon>
        <taxon>Tracheophyta</taxon>
        <taxon>Spermatophyta</taxon>
        <taxon>Magnoliopsida</taxon>
        <taxon>eudicotyledons</taxon>
        <taxon>Gunneridae</taxon>
        <taxon>Pentapetalae</taxon>
        <taxon>asterids</taxon>
        <taxon>lamiids</taxon>
        <taxon>Boraginales</taxon>
        <taxon>Boraginaceae</taxon>
        <taxon>Boraginoideae</taxon>
        <taxon>Lithospermeae</taxon>
        <taxon>Lithospermum</taxon>
    </lineage>
</organism>
<reference evidence="1 2" key="1">
    <citation type="submission" date="2024-01" db="EMBL/GenBank/DDBJ databases">
        <title>The complete chloroplast genome sequence of Lithospermum erythrorhizon: insights into the phylogenetic relationship among Boraginaceae species and the maternal lineages of purple gromwells.</title>
        <authorList>
            <person name="Okada T."/>
            <person name="Watanabe K."/>
        </authorList>
    </citation>
    <scope>NUCLEOTIDE SEQUENCE [LARGE SCALE GENOMIC DNA]</scope>
</reference>
<sequence>MPGIDPNIAADKLYVDPIFQPIKQKKRLFNDEKHKATREEVRTLLKVNAIRKLKFPNWIANVVLVKKPNNKWRMCIDFTSLSKAYRMTSTRYHAWGDWWMAVQVMKSSILWMSHEDTIKSECSLKMRKKLLSSQSMTYILGNGW</sequence>
<gene>
    <name evidence="1" type="ORF">LIER_12253</name>
</gene>
<dbReference type="SUPFAM" id="SSF56672">
    <property type="entry name" value="DNA/RNA polymerases"/>
    <property type="match status" value="1"/>
</dbReference>
<evidence type="ECO:0000313" key="1">
    <source>
        <dbReference type="EMBL" id="GAA0154199.1"/>
    </source>
</evidence>
<keyword evidence="2" id="KW-1185">Reference proteome</keyword>
<name>A0AAV3PR41_LITER</name>
<dbReference type="Gene3D" id="3.10.10.10">
    <property type="entry name" value="HIV Type 1 Reverse Transcriptase, subunit A, domain 1"/>
    <property type="match status" value="1"/>
</dbReference>